<protein>
    <submittedName>
        <fullName evidence="1">Uncharacterized protein</fullName>
    </submittedName>
</protein>
<accession>A0ACB9HQF2</accession>
<comment type="caution">
    <text evidence="1">The sequence shown here is derived from an EMBL/GenBank/DDBJ whole genome shotgun (WGS) entry which is preliminary data.</text>
</comment>
<reference evidence="1 2" key="2">
    <citation type="journal article" date="2022" name="Mol. Ecol. Resour.">
        <title>The genomes of chicory, endive, great burdock and yacon provide insights into Asteraceae paleo-polyploidization history and plant inulin production.</title>
        <authorList>
            <person name="Fan W."/>
            <person name="Wang S."/>
            <person name="Wang H."/>
            <person name="Wang A."/>
            <person name="Jiang F."/>
            <person name="Liu H."/>
            <person name="Zhao H."/>
            <person name="Xu D."/>
            <person name="Zhang Y."/>
        </authorList>
    </citation>
    <scope>NUCLEOTIDE SEQUENCE [LARGE SCALE GENOMIC DNA]</scope>
    <source>
        <strain evidence="2">cv. Yunnan</strain>
        <tissue evidence="1">Leaves</tissue>
    </source>
</reference>
<keyword evidence="2" id="KW-1185">Reference proteome</keyword>
<reference evidence="2" key="1">
    <citation type="journal article" date="2022" name="Mol. Ecol. Resour.">
        <title>The genomes of chicory, endive, great burdock and yacon provide insights into Asteraceae palaeo-polyploidization history and plant inulin production.</title>
        <authorList>
            <person name="Fan W."/>
            <person name="Wang S."/>
            <person name="Wang H."/>
            <person name="Wang A."/>
            <person name="Jiang F."/>
            <person name="Liu H."/>
            <person name="Zhao H."/>
            <person name="Xu D."/>
            <person name="Zhang Y."/>
        </authorList>
    </citation>
    <scope>NUCLEOTIDE SEQUENCE [LARGE SCALE GENOMIC DNA]</scope>
    <source>
        <strain evidence="2">cv. Yunnan</strain>
    </source>
</reference>
<name>A0ACB9HQF2_9ASTR</name>
<evidence type="ECO:0000313" key="1">
    <source>
        <dbReference type="EMBL" id="KAI3797706.1"/>
    </source>
</evidence>
<sequence length="229" mass="26721">MNDYKSKELKNIKVENLKSLVENFNKEQADKKEKTSDKTIQLETVEQYGKYKNILYEIAQKKQSIIVESQLNEVTPSHNEEVVIPTVDEDPEERKRLLDEFFEIGYNPDLVNNSSKTSLRDVYVKMKVRDAEKAKIMKERDVKVYSSSTTADTRSISEEKKGSLFVQSSLLPQETERKMATFDIELENFTKETLREGIVSWRYDMYKDLYVIIRTKGKKNNTSRMGMAS</sequence>
<evidence type="ECO:0000313" key="2">
    <source>
        <dbReference type="Proteomes" id="UP001056120"/>
    </source>
</evidence>
<proteinExistence type="predicted"/>
<gene>
    <name evidence="1" type="ORF">L1987_32969</name>
</gene>
<organism evidence="1 2">
    <name type="scientific">Smallanthus sonchifolius</name>
    <dbReference type="NCBI Taxonomy" id="185202"/>
    <lineage>
        <taxon>Eukaryota</taxon>
        <taxon>Viridiplantae</taxon>
        <taxon>Streptophyta</taxon>
        <taxon>Embryophyta</taxon>
        <taxon>Tracheophyta</taxon>
        <taxon>Spermatophyta</taxon>
        <taxon>Magnoliopsida</taxon>
        <taxon>eudicotyledons</taxon>
        <taxon>Gunneridae</taxon>
        <taxon>Pentapetalae</taxon>
        <taxon>asterids</taxon>
        <taxon>campanulids</taxon>
        <taxon>Asterales</taxon>
        <taxon>Asteraceae</taxon>
        <taxon>Asteroideae</taxon>
        <taxon>Heliantheae alliance</taxon>
        <taxon>Millerieae</taxon>
        <taxon>Smallanthus</taxon>
    </lineage>
</organism>
<dbReference type="Proteomes" id="UP001056120">
    <property type="component" value="Linkage Group LG11"/>
</dbReference>
<dbReference type="EMBL" id="CM042028">
    <property type="protein sequence ID" value="KAI3797706.1"/>
    <property type="molecule type" value="Genomic_DNA"/>
</dbReference>